<feature type="signal peptide" evidence="1">
    <location>
        <begin position="1"/>
        <end position="19"/>
    </location>
</feature>
<dbReference type="SUPFAM" id="SSF53335">
    <property type="entry name" value="S-adenosyl-L-methionine-dependent methyltransferases"/>
    <property type="match status" value="1"/>
</dbReference>
<keyword evidence="1" id="KW-0732">Signal</keyword>
<sequence>MLRKLVGSLALSLSLSAVAQQDAAMPPQLSLEHQEAVRQAVSAGGRSITNVMRDAHRNPEQTLAFFGVEPGHTVIEAWPGEGWYSEILAPLLREEGKLIAAHFDPQSDNEYFRDSLEDYQRLMQRPRSKLEGVELSVLNYDPQQPIAEPESADRVLTFRNVHNWLAAGEEQAQIVFNKFYAALKPGGKLGVVEHRARVGTSLEQMVETGYVAEELIIAMAEEAGFELLSRSPVNQNPQDNTDHPEGVWTLPPTLRLGDENRAQYLSIGESDRMTLLFIKH</sequence>
<organism evidence="2 3">
    <name type="scientific">Halopseudomonas salegens</name>
    <dbReference type="NCBI Taxonomy" id="1434072"/>
    <lineage>
        <taxon>Bacteria</taxon>
        <taxon>Pseudomonadati</taxon>
        <taxon>Pseudomonadota</taxon>
        <taxon>Gammaproteobacteria</taxon>
        <taxon>Pseudomonadales</taxon>
        <taxon>Pseudomonadaceae</taxon>
        <taxon>Halopseudomonas</taxon>
    </lineage>
</organism>
<reference evidence="3" key="1">
    <citation type="submission" date="2016-10" db="EMBL/GenBank/DDBJ databases">
        <authorList>
            <person name="Varghese N."/>
            <person name="Submissions S."/>
        </authorList>
    </citation>
    <scope>NUCLEOTIDE SEQUENCE [LARGE SCALE GENOMIC DNA]</scope>
    <source>
        <strain evidence="3">CECT 8338</strain>
    </source>
</reference>
<gene>
    <name evidence="2" type="ORF">SAMN05216210_1775</name>
</gene>
<dbReference type="PIRSF" id="PIRSF031679">
    <property type="entry name" value="Mtase_Alr7345_prd"/>
    <property type="match status" value="1"/>
</dbReference>
<dbReference type="STRING" id="1434072.SAMN05216210_1775"/>
<dbReference type="GO" id="GO:0032259">
    <property type="term" value="P:methylation"/>
    <property type="evidence" value="ECO:0007669"/>
    <property type="project" value="UniProtKB-KW"/>
</dbReference>
<keyword evidence="2" id="KW-0489">Methyltransferase</keyword>
<evidence type="ECO:0000313" key="2">
    <source>
        <dbReference type="EMBL" id="SDU10371.1"/>
    </source>
</evidence>
<dbReference type="OrthoDB" id="9801692at2"/>
<evidence type="ECO:0000256" key="1">
    <source>
        <dbReference type="SAM" id="SignalP"/>
    </source>
</evidence>
<keyword evidence="3" id="KW-1185">Reference proteome</keyword>
<protein>
    <submittedName>
        <fullName evidence="2">Predicted methyltransferase</fullName>
    </submittedName>
</protein>
<dbReference type="GO" id="GO:0008168">
    <property type="term" value="F:methyltransferase activity"/>
    <property type="evidence" value="ECO:0007669"/>
    <property type="project" value="UniProtKB-KW"/>
</dbReference>
<dbReference type="InterPro" id="IPR029063">
    <property type="entry name" value="SAM-dependent_MTases_sf"/>
</dbReference>
<proteinExistence type="predicted"/>
<dbReference type="InterPro" id="IPR016980">
    <property type="entry name" value="S-AdoMet-dep_MeTrfase_Alr7345"/>
</dbReference>
<feature type="chain" id="PRO_5009274197" evidence="1">
    <location>
        <begin position="20"/>
        <end position="280"/>
    </location>
</feature>
<dbReference type="Proteomes" id="UP000243924">
    <property type="component" value="Chromosome I"/>
</dbReference>
<accession>A0A1H2FSQ7</accession>
<keyword evidence="2" id="KW-0808">Transferase</keyword>
<dbReference type="EMBL" id="LT629787">
    <property type="protein sequence ID" value="SDU10371.1"/>
    <property type="molecule type" value="Genomic_DNA"/>
</dbReference>
<evidence type="ECO:0000313" key="3">
    <source>
        <dbReference type="Proteomes" id="UP000243924"/>
    </source>
</evidence>
<dbReference type="Gene3D" id="3.40.50.150">
    <property type="entry name" value="Vaccinia Virus protein VP39"/>
    <property type="match status" value="1"/>
</dbReference>
<name>A0A1H2FSQ7_9GAMM</name>
<dbReference type="AlphaFoldDB" id="A0A1H2FSQ7"/>
<dbReference type="RefSeq" id="WP_092386094.1">
    <property type="nucleotide sequence ID" value="NZ_LT629787.1"/>
</dbReference>